<accession>A0AAV0SU00</accession>
<proteinExistence type="predicted"/>
<gene>
    <name evidence="1" type="ORF">PDE001_LOCUS34</name>
</gene>
<comment type="caution">
    <text evidence="1">The sequence shown here is derived from an EMBL/GenBank/DDBJ whole genome shotgun (WGS) entry which is preliminary data.</text>
</comment>
<reference evidence="1" key="1">
    <citation type="submission" date="2022-12" db="EMBL/GenBank/DDBJ databases">
        <authorList>
            <person name="Webb A."/>
        </authorList>
    </citation>
    <scope>NUCLEOTIDE SEQUENCE</scope>
    <source>
        <strain evidence="1">Pd1</strain>
    </source>
</reference>
<dbReference type="Proteomes" id="UP001162029">
    <property type="component" value="Unassembled WGS sequence"/>
</dbReference>
<evidence type="ECO:0000313" key="2">
    <source>
        <dbReference type="Proteomes" id="UP001162029"/>
    </source>
</evidence>
<keyword evidence="2" id="KW-1185">Reference proteome</keyword>
<name>A0AAV0SU00_9STRA</name>
<organism evidence="1 2">
    <name type="scientific">Peronospora destructor</name>
    <dbReference type="NCBI Taxonomy" id="86335"/>
    <lineage>
        <taxon>Eukaryota</taxon>
        <taxon>Sar</taxon>
        <taxon>Stramenopiles</taxon>
        <taxon>Oomycota</taxon>
        <taxon>Peronosporomycetes</taxon>
        <taxon>Peronosporales</taxon>
        <taxon>Peronosporaceae</taxon>
        <taxon>Peronospora</taxon>
    </lineage>
</organism>
<sequence length="139" mass="15234">MTKESTVSAKLKALMRYTESAYGIQVYRLVQGWLQHPSDDGNGSSGAIVMETLNETIEAHSERDKVLTASQPALQSVETVETLLDFCFLHVEQLASYSLLCAAKMHALAMRTQRSAMKLSQEEVLSEVALVTDAKANAV</sequence>
<dbReference type="AlphaFoldDB" id="A0AAV0SU00"/>
<dbReference type="EMBL" id="CANTFM010000009">
    <property type="protein sequence ID" value="CAI5708212.1"/>
    <property type="molecule type" value="Genomic_DNA"/>
</dbReference>
<protein>
    <submittedName>
        <fullName evidence="1">Uncharacterized protein</fullName>
    </submittedName>
</protein>
<evidence type="ECO:0000313" key="1">
    <source>
        <dbReference type="EMBL" id="CAI5708212.1"/>
    </source>
</evidence>